<gene>
    <name evidence="7" type="primary">thrB</name>
    <name evidence="10" type="ORF">K0B96_05915</name>
</gene>
<comment type="similarity">
    <text evidence="7">Belongs to the GHMP kinase family. Homoserine kinase subfamily.</text>
</comment>
<dbReference type="GO" id="GO:0004413">
    <property type="term" value="F:homoserine kinase activity"/>
    <property type="evidence" value="ECO:0007669"/>
    <property type="project" value="UniProtKB-UniRule"/>
</dbReference>
<dbReference type="Gene3D" id="3.30.230.10">
    <property type="match status" value="1"/>
</dbReference>
<feature type="domain" description="GHMP kinase C-terminal" evidence="9">
    <location>
        <begin position="208"/>
        <end position="282"/>
    </location>
</feature>
<feature type="domain" description="GHMP kinase N-terminal" evidence="8">
    <location>
        <begin position="62"/>
        <end position="141"/>
    </location>
</feature>
<dbReference type="EC" id="2.7.1.39" evidence="7"/>
<protein>
    <recommendedName>
        <fullName evidence="7">Homoserine kinase</fullName>
        <shortName evidence="7">HK</shortName>
        <shortName evidence="7">HSK</shortName>
        <ecNumber evidence="7">2.7.1.39</ecNumber>
    </recommendedName>
</protein>
<comment type="pathway">
    <text evidence="7">Amino-acid biosynthesis; L-threonine biosynthesis; L-threonine from L-aspartate: step 4/5.</text>
</comment>
<keyword evidence="5 7" id="KW-0418">Kinase</keyword>
<dbReference type="Pfam" id="PF00288">
    <property type="entry name" value="GHMP_kinases_N"/>
    <property type="match status" value="1"/>
</dbReference>
<evidence type="ECO:0000313" key="10">
    <source>
        <dbReference type="EMBL" id="QYM80150.1"/>
    </source>
</evidence>
<dbReference type="Gene3D" id="3.30.70.890">
    <property type="entry name" value="GHMP kinase, C-terminal domain"/>
    <property type="match status" value="1"/>
</dbReference>
<keyword evidence="3 7" id="KW-0791">Threonine biosynthesis</keyword>
<dbReference type="SUPFAM" id="SSF55060">
    <property type="entry name" value="GHMP Kinase, C-terminal domain"/>
    <property type="match status" value="1"/>
</dbReference>
<reference evidence="10" key="1">
    <citation type="submission" date="2021-08" db="EMBL/GenBank/DDBJ databases">
        <title>Genome of a novel bacterium of the phylum Verrucomicrobia, Oleiharenicola sp. KSB-15.</title>
        <authorList>
            <person name="Chung J.-H."/>
            <person name="Ahn J.-H."/>
            <person name="Yoon Y."/>
            <person name="Kim D.-Y."/>
            <person name="An S.-H."/>
            <person name="Park I."/>
            <person name="Yeon J."/>
        </authorList>
    </citation>
    <scope>NUCLEOTIDE SEQUENCE</scope>
    <source>
        <strain evidence="10">KSB-15</strain>
    </source>
</reference>
<dbReference type="InterPro" id="IPR014721">
    <property type="entry name" value="Ribsml_uS5_D2-typ_fold_subgr"/>
</dbReference>
<keyword evidence="2 7" id="KW-0808">Transferase</keyword>
<dbReference type="SUPFAM" id="SSF54211">
    <property type="entry name" value="Ribosomal protein S5 domain 2-like"/>
    <property type="match status" value="1"/>
</dbReference>
<dbReference type="Pfam" id="PF08544">
    <property type="entry name" value="GHMP_kinases_C"/>
    <property type="match status" value="1"/>
</dbReference>
<dbReference type="GO" id="GO:0009088">
    <property type="term" value="P:threonine biosynthetic process"/>
    <property type="evidence" value="ECO:0007669"/>
    <property type="project" value="UniProtKB-UniRule"/>
</dbReference>
<organism evidence="10 11">
    <name type="scientific">Horticoccus luteus</name>
    <dbReference type="NCBI Taxonomy" id="2862869"/>
    <lineage>
        <taxon>Bacteria</taxon>
        <taxon>Pseudomonadati</taxon>
        <taxon>Verrucomicrobiota</taxon>
        <taxon>Opitutia</taxon>
        <taxon>Opitutales</taxon>
        <taxon>Opitutaceae</taxon>
        <taxon>Horticoccus</taxon>
    </lineage>
</organism>
<keyword evidence="1 7" id="KW-0028">Amino-acid biosynthesis</keyword>
<comment type="caution">
    <text evidence="7">Lacks conserved residue(s) required for the propagation of feature annotation.</text>
</comment>
<dbReference type="InterPro" id="IPR013750">
    <property type="entry name" value="GHMP_kinase_C_dom"/>
</dbReference>
<comment type="catalytic activity">
    <reaction evidence="7">
        <text>L-homoserine + ATP = O-phospho-L-homoserine + ADP + H(+)</text>
        <dbReference type="Rhea" id="RHEA:13985"/>
        <dbReference type="ChEBI" id="CHEBI:15378"/>
        <dbReference type="ChEBI" id="CHEBI:30616"/>
        <dbReference type="ChEBI" id="CHEBI:57476"/>
        <dbReference type="ChEBI" id="CHEBI:57590"/>
        <dbReference type="ChEBI" id="CHEBI:456216"/>
        <dbReference type="EC" id="2.7.1.39"/>
    </reaction>
</comment>
<comment type="subcellular location">
    <subcellularLocation>
        <location evidence="7">Cytoplasm</location>
    </subcellularLocation>
</comment>
<dbReference type="EMBL" id="CP080507">
    <property type="protein sequence ID" value="QYM80150.1"/>
    <property type="molecule type" value="Genomic_DNA"/>
</dbReference>
<dbReference type="GO" id="GO:0005737">
    <property type="term" value="C:cytoplasm"/>
    <property type="evidence" value="ECO:0007669"/>
    <property type="project" value="UniProtKB-SubCell"/>
</dbReference>
<evidence type="ECO:0000256" key="3">
    <source>
        <dbReference type="ARBA" id="ARBA00022697"/>
    </source>
</evidence>
<dbReference type="PRINTS" id="PR00958">
    <property type="entry name" value="HOMSERKINASE"/>
</dbReference>
<comment type="function">
    <text evidence="7">Catalyzes the ATP-dependent phosphorylation of L-homoserine to L-homoserine phosphate.</text>
</comment>
<keyword evidence="6 7" id="KW-0067">ATP-binding</keyword>
<dbReference type="KEGG" id="ole:K0B96_05915"/>
<evidence type="ECO:0000313" key="11">
    <source>
        <dbReference type="Proteomes" id="UP000825051"/>
    </source>
</evidence>
<dbReference type="InterPro" id="IPR036554">
    <property type="entry name" value="GHMP_kinase_C_sf"/>
</dbReference>
<evidence type="ECO:0000259" key="8">
    <source>
        <dbReference type="Pfam" id="PF00288"/>
    </source>
</evidence>
<dbReference type="InterPro" id="IPR000870">
    <property type="entry name" value="Homoserine_kinase"/>
</dbReference>
<dbReference type="InterPro" id="IPR006204">
    <property type="entry name" value="GHMP_kinase_N_dom"/>
</dbReference>
<sequence>MKPSAREAVTVRVPGSTSNCGAGFDTLGLAAALYNRVTLRREAGTAGRAATPDQARGTEMANEAAEAFFHWSGRARFGFTFAIEGDVPPARGLGSSVTVRAGVLAGLGVLAGAELSPHDLVGLVTALEGHPDNAAASVLGGFCVSRCDPATGAFVDAVKIPVAAQARLVVASPEGEMLTKEARGILPKTLPYFDAVRSINSATYLVALLATGDYARLPGKLGDFMHEPYRLPLIRGAEPAIEAGVAAGAWTGWLSGSGSSVLCMADAARAESVAAAMRRAFAAAGVAAMARVLRADNDGLRIEA</sequence>
<dbReference type="PANTHER" id="PTHR20861">
    <property type="entry name" value="HOMOSERINE/4-DIPHOSPHOCYTIDYL-2-C-METHYL-D-ERYTHRITOL KINASE"/>
    <property type="match status" value="1"/>
</dbReference>
<dbReference type="HAMAP" id="MF_00384">
    <property type="entry name" value="Homoser_kinase"/>
    <property type="match status" value="1"/>
</dbReference>
<dbReference type="AlphaFoldDB" id="A0A8F9TXW2"/>
<proteinExistence type="inferred from homology"/>
<keyword evidence="7" id="KW-0963">Cytoplasm</keyword>
<name>A0A8F9TXW2_9BACT</name>
<dbReference type="InterPro" id="IPR020568">
    <property type="entry name" value="Ribosomal_Su5_D2-typ_SF"/>
</dbReference>
<evidence type="ECO:0000256" key="2">
    <source>
        <dbReference type="ARBA" id="ARBA00022679"/>
    </source>
</evidence>
<evidence type="ECO:0000256" key="7">
    <source>
        <dbReference type="HAMAP-Rule" id="MF_00384"/>
    </source>
</evidence>
<keyword evidence="11" id="KW-1185">Reference proteome</keyword>
<evidence type="ECO:0000256" key="5">
    <source>
        <dbReference type="ARBA" id="ARBA00022777"/>
    </source>
</evidence>
<evidence type="ECO:0000256" key="4">
    <source>
        <dbReference type="ARBA" id="ARBA00022741"/>
    </source>
</evidence>
<dbReference type="RefSeq" id="WP_220164909.1">
    <property type="nucleotide sequence ID" value="NZ_CP080507.1"/>
</dbReference>
<evidence type="ECO:0000256" key="1">
    <source>
        <dbReference type="ARBA" id="ARBA00022605"/>
    </source>
</evidence>
<dbReference type="Proteomes" id="UP000825051">
    <property type="component" value="Chromosome"/>
</dbReference>
<dbReference type="UniPathway" id="UPA00050">
    <property type="reaction ID" value="UER00064"/>
</dbReference>
<dbReference type="GO" id="GO:0005524">
    <property type="term" value="F:ATP binding"/>
    <property type="evidence" value="ECO:0007669"/>
    <property type="project" value="UniProtKB-UniRule"/>
</dbReference>
<keyword evidence="4 7" id="KW-0547">Nucleotide-binding</keyword>
<dbReference type="PIRSF" id="PIRSF000676">
    <property type="entry name" value="Homoser_kin"/>
    <property type="match status" value="1"/>
</dbReference>
<evidence type="ECO:0000259" key="9">
    <source>
        <dbReference type="Pfam" id="PF08544"/>
    </source>
</evidence>
<evidence type="ECO:0000256" key="6">
    <source>
        <dbReference type="ARBA" id="ARBA00022840"/>
    </source>
</evidence>
<dbReference type="PANTHER" id="PTHR20861:SF1">
    <property type="entry name" value="HOMOSERINE KINASE"/>
    <property type="match status" value="1"/>
</dbReference>
<accession>A0A8F9TXW2</accession>